<evidence type="ECO:0000256" key="1">
    <source>
        <dbReference type="SAM" id="MobiDB-lite"/>
    </source>
</evidence>
<gene>
    <name evidence="2" type="ORF">PCOR1329_LOCUS892</name>
</gene>
<organism evidence="2 3">
    <name type="scientific">Prorocentrum cordatum</name>
    <dbReference type="NCBI Taxonomy" id="2364126"/>
    <lineage>
        <taxon>Eukaryota</taxon>
        <taxon>Sar</taxon>
        <taxon>Alveolata</taxon>
        <taxon>Dinophyceae</taxon>
        <taxon>Prorocentrales</taxon>
        <taxon>Prorocentraceae</taxon>
        <taxon>Prorocentrum</taxon>
    </lineage>
</organism>
<evidence type="ECO:0000313" key="2">
    <source>
        <dbReference type="EMBL" id="CAK0789268.1"/>
    </source>
</evidence>
<name>A0ABN9P943_9DINO</name>
<evidence type="ECO:0000313" key="3">
    <source>
        <dbReference type="Proteomes" id="UP001189429"/>
    </source>
</evidence>
<protein>
    <submittedName>
        <fullName evidence="2">Uncharacterized protein</fullName>
    </submittedName>
</protein>
<sequence length="137" mass="15425">ACALAEPTAESQRMRVRQNWQQRYCELPADQPRRRAGNCSPRPTSPSPVTHAGVEPAYKAAISRVHTRSRVQEDLDHQGNERRFAAERARRLSSEGRFAELCRHTSETRLGQSQAAHDIKKCNQWSSSGMAAVLSRD</sequence>
<feature type="non-terminal residue" evidence="2">
    <location>
        <position position="1"/>
    </location>
</feature>
<proteinExistence type="predicted"/>
<dbReference type="EMBL" id="CAUYUJ010000210">
    <property type="protein sequence ID" value="CAK0789268.1"/>
    <property type="molecule type" value="Genomic_DNA"/>
</dbReference>
<feature type="region of interest" description="Disordered" evidence="1">
    <location>
        <begin position="27"/>
        <end position="90"/>
    </location>
</feature>
<keyword evidence="3" id="KW-1185">Reference proteome</keyword>
<comment type="caution">
    <text evidence="2">The sequence shown here is derived from an EMBL/GenBank/DDBJ whole genome shotgun (WGS) entry which is preliminary data.</text>
</comment>
<reference evidence="2" key="1">
    <citation type="submission" date="2023-10" db="EMBL/GenBank/DDBJ databases">
        <authorList>
            <person name="Chen Y."/>
            <person name="Shah S."/>
            <person name="Dougan E. K."/>
            <person name="Thang M."/>
            <person name="Chan C."/>
        </authorList>
    </citation>
    <scope>NUCLEOTIDE SEQUENCE [LARGE SCALE GENOMIC DNA]</scope>
</reference>
<dbReference type="Proteomes" id="UP001189429">
    <property type="component" value="Unassembled WGS sequence"/>
</dbReference>
<accession>A0ABN9P943</accession>
<feature type="compositionally biased region" description="Basic and acidic residues" evidence="1">
    <location>
        <begin position="70"/>
        <end position="90"/>
    </location>
</feature>